<proteinExistence type="predicted"/>
<accession>A0ACC1BY21</accession>
<dbReference type="Proteomes" id="UP001164250">
    <property type="component" value="Chromosome 2"/>
</dbReference>
<keyword evidence="2" id="KW-1185">Reference proteome</keyword>
<comment type="caution">
    <text evidence="1">The sequence shown here is derived from an EMBL/GenBank/DDBJ whole genome shotgun (WGS) entry which is preliminary data.</text>
</comment>
<organism evidence="1 2">
    <name type="scientific">Pistacia atlantica</name>
    <dbReference type="NCBI Taxonomy" id="434234"/>
    <lineage>
        <taxon>Eukaryota</taxon>
        <taxon>Viridiplantae</taxon>
        <taxon>Streptophyta</taxon>
        <taxon>Embryophyta</taxon>
        <taxon>Tracheophyta</taxon>
        <taxon>Spermatophyta</taxon>
        <taxon>Magnoliopsida</taxon>
        <taxon>eudicotyledons</taxon>
        <taxon>Gunneridae</taxon>
        <taxon>Pentapetalae</taxon>
        <taxon>rosids</taxon>
        <taxon>malvids</taxon>
        <taxon>Sapindales</taxon>
        <taxon>Anacardiaceae</taxon>
        <taxon>Pistacia</taxon>
    </lineage>
</organism>
<protein>
    <submittedName>
        <fullName evidence="1">Uncharacterized protein</fullName>
    </submittedName>
</protein>
<dbReference type="EMBL" id="CM047898">
    <property type="protein sequence ID" value="KAJ0104641.1"/>
    <property type="molecule type" value="Genomic_DNA"/>
</dbReference>
<sequence length="181" mass="20427">MAKVHPLPPVVPKVSSKRESFTIWMKSLVMQANGCTVYNENGEIVYRVDNYEKKGSNEVYIMDLRGKVLYTILRRVWFLGRWEGYKGDSSSLNKEKPKFKVTKKGHVNAEAGCYTLEALAGKSAFKIIDCRGGVVAEARRKKSSSRVVLGEDVLSLVVEPHVDHSLMMALVTVYGLMHYRL</sequence>
<reference evidence="2" key="1">
    <citation type="journal article" date="2023" name="G3 (Bethesda)">
        <title>Genome assembly and association tests identify interacting loci associated with vigor, precocity, and sex in interspecific pistachio rootstocks.</title>
        <authorList>
            <person name="Palmer W."/>
            <person name="Jacygrad E."/>
            <person name="Sagayaradj S."/>
            <person name="Cavanaugh K."/>
            <person name="Han R."/>
            <person name="Bertier L."/>
            <person name="Beede B."/>
            <person name="Kafkas S."/>
            <person name="Golino D."/>
            <person name="Preece J."/>
            <person name="Michelmore R."/>
        </authorList>
    </citation>
    <scope>NUCLEOTIDE SEQUENCE [LARGE SCALE GENOMIC DNA]</scope>
</reference>
<evidence type="ECO:0000313" key="1">
    <source>
        <dbReference type="EMBL" id="KAJ0104641.1"/>
    </source>
</evidence>
<evidence type="ECO:0000313" key="2">
    <source>
        <dbReference type="Proteomes" id="UP001164250"/>
    </source>
</evidence>
<name>A0ACC1BY21_9ROSI</name>
<gene>
    <name evidence="1" type="ORF">Patl1_17738</name>
</gene>